<evidence type="ECO:0000313" key="2">
    <source>
        <dbReference type="Proteomes" id="UP000284706"/>
    </source>
</evidence>
<dbReference type="AlphaFoldDB" id="A0A409Y0U4"/>
<keyword evidence="2" id="KW-1185">Reference proteome</keyword>
<sequence length="261" mass="29531">MGSFTSALAPDDSEEYYHIPSPQDVYEVRRYLLRFLPLELADQIIDDAQYWPVVSTSVDLHERVVENNSPLCCLVTPRLDNMILEDSFKVKAVRFLITSHDQGWASEDSFPTRYMGSWTWFEAAIVRSTNHPQESDELGLSTARAIAALVKSGGSASHPDISLVKNPENENDSYTWHVQRNARASKSDEEHEVVWTIDDAGEEEDGVVDERELMDKTGAGRGKGFVRSLEKGDRIVVLAYARFPAWTNYIQRVEVQISFSV</sequence>
<organism evidence="1 2">
    <name type="scientific">Gymnopilus dilepis</name>
    <dbReference type="NCBI Taxonomy" id="231916"/>
    <lineage>
        <taxon>Eukaryota</taxon>
        <taxon>Fungi</taxon>
        <taxon>Dikarya</taxon>
        <taxon>Basidiomycota</taxon>
        <taxon>Agaricomycotina</taxon>
        <taxon>Agaricomycetes</taxon>
        <taxon>Agaricomycetidae</taxon>
        <taxon>Agaricales</taxon>
        <taxon>Agaricineae</taxon>
        <taxon>Hymenogastraceae</taxon>
        <taxon>Gymnopilus</taxon>
    </lineage>
</organism>
<proteinExistence type="predicted"/>
<dbReference type="InParanoid" id="A0A409Y0U4"/>
<name>A0A409Y0U4_9AGAR</name>
<dbReference type="OrthoDB" id="66095at2759"/>
<dbReference type="EMBL" id="NHYE01001344">
    <property type="protein sequence ID" value="PPQ96630.1"/>
    <property type="molecule type" value="Genomic_DNA"/>
</dbReference>
<comment type="caution">
    <text evidence="1">The sequence shown here is derived from an EMBL/GenBank/DDBJ whole genome shotgun (WGS) entry which is preliminary data.</text>
</comment>
<evidence type="ECO:0000313" key="1">
    <source>
        <dbReference type="EMBL" id="PPQ96630.1"/>
    </source>
</evidence>
<protein>
    <submittedName>
        <fullName evidence="1">Uncharacterized protein</fullName>
    </submittedName>
</protein>
<accession>A0A409Y0U4</accession>
<reference evidence="1 2" key="1">
    <citation type="journal article" date="2018" name="Evol. Lett.">
        <title>Horizontal gene cluster transfer increased hallucinogenic mushroom diversity.</title>
        <authorList>
            <person name="Reynolds H.T."/>
            <person name="Vijayakumar V."/>
            <person name="Gluck-Thaler E."/>
            <person name="Korotkin H.B."/>
            <person name="Matheny P.B."/>
            <person name="Slot J.C."/>
        </authorList>
    </citation>
    <scope>NUCLEOTIDE SEQUENCE [LARGE SCALE GENOMIC DNA]</scope>
    <source>
        <strain evidence="1 2">SRW20</strain>
    </source>
</reference>
<dbReference type="STRING" id="231916.A0A409Y0U4"/>
<dbReference type="Proteomes" id="UP000284706">
    <property type="component" value="Unassembled WGS sequence"/>
</dbReference>
<gene>
    <name evidence="1" type="ORF">CVT26_010670</name>
</gene>